<dbReference type="Proteomes" id="UP001140091">
    <property type="component" value="Unassembled WGS sequence"/>
</dbReference>
<gene>
    <name evidence="3" type="ORF">H1R20_g4388</name>
</gene>
<evidence type="ECO:0000313" key="4">
    <source>
        <dbReference type="Proteomes" id="UP001140091"/>
    </source>
</evidence>
<dbReference type="PANTHER" id="PTHR10039">
    <property type="entry name" value="AMELOGENIN"/>
    <property type="match status" value="1"/>
</dbReference>
<dbReference type="Gene3D" id="1.25.40.10">
    <property type="entry name" value="Tetratricopeptide repeat domain"/>
    <property type="match status" value="1"/>
</dbReference>
<proteinExistence type="predicted"/>
<dbReference type="SUPFAM" id="SSF48452">
    <property type="entry name" value="TPR-like"/>
    <property type="match status" value="1"/>
</dbReference>
<feature type="domain" description="Nephrocystin 3-like N-terminal" evidence="2">
    <location>
        <begin position="56"/>
        <end position="104"/>
    </location>
</feature>
<accession>A0A9W8JFU6</accession>
<dbReference type="AlphaFoldDB" id="A0A9W8JFU6"/>
<sequence>MASAIPQTEPFIREAVQANPALLMQDEGGVSLQVRMQCLVYAPFRAVVQGKKRVRASTRGPCLMVLDGLDECENKNEVQELIDGMLSFFNENPLIPLRVFVTSRVEEHIQSHLNVPAVNMDNLADHCSDDDIATFLHILFEDGYRRNPVVRAYVQQHGEWPTQSDRRKLIKHIGGSFIFASAVFKFIMTTNAGANDPPTPMDRLPLALKMNPGLDGLYTQTLSRSKHLPHFTNIISTIALLVAPLSTSGIAELLGIHTYEVVNVLLNLQAIIQVPGTDSIPVTFCHTSLRDFLITQSRSGGFFAHPSHHVRLFLHCLECQLKHLQRQPGLFILSGDRTPAVAHYALRYSYHHLNHGHSYFKLSEFNSAIHLCREGLALQPGTPELMEDLALVVRRRAHNTRSLVDWDEAISLSRAALEL</sequence>
<evidence type="ECO:0000313" key="3">
    <source>
        <dbReference type="EMBL" id="KAJ2932698.1"/>
    </source>
</evidence>
<comment type="caution">
    <text evidence="3">The sequence shown here is derived from an EMBL/GenBank/DDBJ whole genome shotgun (WGS) entry which is preliminary data.</text>
</comment>
<keyword evidence="4" id="KW-1185">Reference proteome</keyword>
<dbReference type="PANTHER" id="PTHR10039:SF14">
    <property type="entry name" value="NACHT DOMAIN-CONTAINING PROTEIN"/>
    <property type="match status" value="1"/>
</dbReference>
<evidence type="ECO:0000259" key="2">
    <source>
        <dbReference type="Pfam" id="PF24883"/>
    </source>
</evidence>
<reference evidence="3" key="1">
    <citation type="submission" date="2022-06" db="EMBL/GenBank/DDBJ databases">
        <title>Genome Sequence of Candolleomyces eurysporus.</title>
        <authorList>
            <person name="Buettner E."/>
        </authorList>
    </citation>
    <scope>NUCLEOTIDE SEQUENCE</scope>
    <source>
        <strain evidence="3">VTCC 930004</strain>
    </source>
</reference>
<protein>
    <recommendedName>
        <fullName evidence="2">Nephrocystin 3-like N-terminal domain-containing protein</fullName>
    </recommendedName>
</protein>
<evidence type="ECO:0000256" key="1">
    <source>
        <dbReference type="ARBA" id="ARBA00022737"/>
    </source>
</evidence>
<dbReference type="EMBL" id="JANBPK010000763">
    <property type="protein sequence ID" value="KAJ2932698.1"/>
    <property type="molecule type" value="Genomic_DNA"/>
</dbReference>
<dbReference type="InterPro" id="IPR056884">
    <property type="entry name" value="NPHP3-like_N"/>
</dbReference>
<name>A0A9W8JFU6_9AGAR</name>
<keyword evidence="1" id="KW-0677">Repeat</keyword>
<dbReference type="OrthoDB" id="538223at2759"/>
<feature type="non-terminal residue" evidence="3">
    <location>
        <position position="419"/>
    </location>
</feature>
<dbReference type="InterPro" id="IPR011990">
    <property type="entry name" value="TPR-like_helical_dom_sf"/>
</dbReference>
<dbReference type="Pfam" id="PF24883">
    <property type="entry name" value="NPHP3_N"/>
    <property type="match status" value="1"/>
</dbReference>
<organism evidence="3 4">
    <name type="scientific">Candolleomyces eurysporus</name>
    <dbReference type="NCBI Taxonomy" id="2828524"/>
    <lineage>
        <taxon>Eukaryota</taxon>
        <taxon>Fungi</taxon>
        <taxon>Dikarya</taxon>
        <taxon>Basidiomycota</taxon>
        <taxon>Agaricomycotina</taxon>
        <taxon>Agaricomycetes</taxon>
        <taxon>Agaricomycetidae</taxon>
        <taxon>Agaricales</taxon>
        <taxon>Agaricineae</taxon>
        <taxon>Psathyrellaceae</taxon>
        <taxon>Candolleomyces</taxon>
    </lineage>
</organism>